<protein>
    <recommendedName>
        <fullName evidence="1">DUF8042 domain-containing protein</fullName>
    </recommendedName>
</protein>
<organism evidence="2 3">
    <name type="scientific">Isachenkonia alkalipeptolytica</name>
    <dbReference type="NCBI Taxonomy" id="2565777"/>
    <lineage>
        <taxon>Bacteria</taxon>
        <taxon>Bacillati</taxon>
        <taxon>Bacillota</taxon>
        <taxon>Clostridia</taxon>
        <taxon>Eubacteriales</taxon>
        <taxon>Clostridiaceae</taxon>
        <taxon>Isachenkonia</taxon>
    </lineage>
</organism>
<comment type="caution">
    <text evidence="2">The sequence shown here is derived from an EMBL/GenBank/DDBJ whole genome shotgun (WGS) entry which is preliminary data.</text>
</comment>
<dbReference type="InterPro" id="IPR058355">
    <property type="entry name" value="DUF8042"/>
</dbReference>
<dbReference type="EMBL" id="SUMG01000007">
    <property type="protein sequence ID" value="NBG88283.1"/>
    <property type="molecule type" value="Genomic_DNA"/>
</dbReference>
<accession>A0AA43XK08</accession>
<dbReference type="RefSeq" id="WP_160720690.1">
    <property type="nucleotide sequence ID" value="NZ_SUMG01000007.1"/>
</dbReference>
<gene>
    <name evidence="2" type="ORF">ISALK_07190</name>
</gene>
<sequence>MNEEVRRYIENLLKNMEQAFYSIGEKLLYLEKEDTLEPLLDVVMPYKNVMLALEPEMESLDTKRKTILQRTTEKLENKVQRLITEQGQFTKQKLFNFFNLELEPAFARWKEAVEKVLETP</sequence>
<dbReference type="Proteomes" id="UP000449710">
    <property type="component" value="Unassembled WGS sequence"/>
</dbReference>
<evidence type="ECO:0000259" key="1">
    <source>
        <dbReference type="Pfam" id="PF26154"/>
    </source>
</evidence>
<evidence type="ECO:0000313" key="2">
    <source>
        <dbReference type="EMBL" id="NBG88283.1"/>
    </source>
</evidence>
<reference evidence="2 3" key="1">
    <citation type="submission" date="2019-04" db="EMBL/GenBank/DDBJ databases">
        <title>Isachenkonia alkalipeptolytica gen. nov. sp. nov. a new anaerobic, alkiliphilic organothrophic bacterium capable to reduce synthesized ferrihydrite isolated from a soda lake.</title>
        <authorList>
            <person name="Toshchakov S.V."/>
            <person name="Zavarzina D.G."/>
            <person name="Zhilina T.N."/>
            <person name="Kostrikina N.A."/>
            <person name="Kublanov I.V."/>
        </authorList>
    </citation>
    <scope>NUCLEOTIDE SEQUENCE [LARGE SCALE GENOMIC DNA]</scope>
    <source>
        <strain evidence="2 3">Z-1701</strain>
    </source>
</reference>
<name>A0AA43XK08_9CLOT</name>
<dbReference type="AlphaFoldDB" id="A0AA43XK08"/>
<feature type="domain" description="DUF8042" evidence="1">
    <location>
        <begin position="2"/>
        <end position="118"/>
    </location>
</feature>
<proteinExistence type="predicted"/>
<evidence type="ECO:0000313" key="3">
    <source>
        <dbReference type="Proteomes" id="UP000449710"/>
    </source>
</evidence>
<dbReference type="Pfam" id="PF26154">
    <property type="entry name" value="DUF8042"/>
    <property type="match status" value="1"/>
</dbReference>
<keyword evidence="3" id="KW-1185">Reference proteome</keyword>